<dbReference type="AlphaFoldDB" id="A0AAY5K1L6"/>
<evidence type="ECO:0000256" key="8">
    <source>
        <dbReference type="SAM" id="Phobius"/>
    </source>
</evidence>
<evidence type="ECO:0000256" key="7">
    <source>
        <dbReference type="SAM" id="MobiDB-lite"/>
    </source>
</evidence>
<dbReference type="GeneTree" id="ENSGT00390000012905"/>
<proteinExistence type="predicted"/>
<dbReference type="Ensembl" id="ENSELUT00000094993.1">
    <property type="protein sequence ID" value="ENSELUP00000082711.1"/>
    <property type="gene ID" value="ENSELUG00000036574.1"/>
</dbReference>
<reference evidence="9" key="3">
    <citation type="submission" date="2025-09" db="UniProtKB">
        <authorList>
            <consortium name="Ensembl"/>
        </authorList>
    </citation>
    <scope>IDENTIFICATION</scope>
</reference>
<protein>
    <submittedName>
        <fullName evidence="9">Uncharacterized protein</fullName>
    </submittedName>
</protein>
<keyword evidence="10" id="KW-1185">Reference proteome</keyword>
<accession>A0AAY5K1L6</accession>
<evidence type="ECO:0000256" key="5">
    <source>
        <dbReference type="ARBA" id="ARBA00023136"/>
    </source>
</evidence>
<keyword evidence="5 8" id="KW-0472">Membrane</keyword>
<feature type="compositionally biased region" description="Basic and acidic residues" evidence="7">
    <location>
        <begin position="138"/>
        <end position="153"/>
    </location>
</feature>
<dbReference type="InterPro" id="IPR037670">
    <property type="entry name" value="C11orf87"/>
</dbReference>
<dbReference type="GO" id="GO:0016020">
    <property type="term" value="C:membrane"/>
    <property type="evidence" value="ECO:0007669"/>
    <property type="project" value="UniProtKB-SubCell"/>
</dbReference>
<dbReference type="Proteomes" id="UP000265140">
    <property type="component" value="Chromosome 1"/>
</dbReference>
<dbReference type="PANTHER" id="PTHR31870">
    <property type="entry name" value="SI:DKEY-183I3.9-RELATED"/>
    <property type="match status" value="1"/>
</dbReference>
<evidence type="ECO:0000256" key="4">
    <source>
        <dbReference type="ARBA" id="ARBA00022989"/>
    </source>
</evidence>
<evidence type="ECO:0000313" key="10">
    <source>
        <dbReference type="Proteomes" id="UP000265140"/>
    </source>
</evidence>
<feature type="transmembrane region" description="Helical" evidence="8">
    <location>
        <begin position="42"/>
        <end position="65"/>
    </location>
</feature>
<evidence type="ECO:0000313" key="9">
    <source>
        <dbReference type="Ensembl" id="ENSELUP00000082711.1"/>
    </source>
</evidence>
<evidence type="ECO:0000256" key="3">
    <source>
        <dbReference type="ARBA" id="ARBA00022729"/>
    </source>
</evidence>
<name>A0AAY5K1L6_ESOLU</name>
<feature type="compositionally biased region" description="Basic and acidic residues" evidence="7">
    <location>
        <begin position="117"/>
        <end position="128"/>
    </location>
</feature>
<feature type="region of interest" description="Disordered" evidence="7">
    <location>
        <begin position="73"/>
        <end position="161"/>
    </location>
</feature>
<reference evidence="9" key="2">
    <citation type="submission" date="2025-08" db="UniProtKB">
        <authorList>
            <consortium name="Ensembl"/>
        </authorList>
    </citation>
    <scope>IDENTIFICATION</scope>
</reference>
<keyword evidence="3" id="KW-0732">Signal</keyword>
<feature type="compositionally biased region" description="Basic and acidic residues" evidence="7">
    <location>
        <begin position="77"/>
        <end position="95"/>
    </location>
</feature>
<evidence type="ECO:0000256" key="1">
    <source>
        <dbReference type="ARBA" id="ARBA00004479"/>
    </source>
</evidence>
<comment type="subcellular location">
    <subcellularLocation>
        <location evidence="1">Membrane</location>
        <topology evidence="1">Single-pass type I membrane protein</topology>
    </subcellularLocation>
</comment>
<keyword evidence="2 8" id="KW-0812">Transmembrane</keyword>
<evidence type="ECO:0000256" key="2">
    <source>
        <dbReference type="ARBA" id="ARBA00022692"/>
    </source>
</evidence>
<sequence>MSARTSEKLALSILHCTFNGTTQTNGTCIEHVDQLFQAFSSTVVLIVLVVVIIGIIAVSLATFHFHKRKMKRRKIRKAQEEYERDNCSPKTDKGKSAARQSVVVRTGLRAPPAAFQKSDRSSPFHEDATVTPISENCSKADNRHTRKPNEPHPLESVSTSR</sequence>
<evidence type="ECO:0000256" key="6">
    <source>
        <dbReference type="ARBA" id="ARBA00023180"/>
    </source>
</evidence>
<keyword evidence="4 8" id="KW-1133">Transmembrane helix</keyword>
<dbReference type="PANTHER" id="PTHR31870:SF2">
    <property type="entry name" value="CHROMOSOME 11 OPEN READING FRAME 87"/>
    <property type="match status" value="1"/>
</dbReference>
<reference evidence="9 10" key="1">
    <citation type="submission" date="2020-02" db="EMBL/GenBank/DDBJ databases">
        <title>Esox lucius (northern pike) genome, fEsoLuc1, primary haplotype.</title>
        <authorList>
            <person name="Myers G."/>
            <person name="Karagic N."/>
            <person name="Meyer A."/>
            <person name="Pippel M."/>
            <person name="Reichard M."/>
            <person name="Winkler S."/>
            <person name="Tracey A."/>
            <person name="Sims Y."/>
            <person name="Howe K."/>
            <person name="Rhie A."/>
            <person name="Formenti G."/>
            <person name="Durbin R."/>
            <person name="Fedrigo O."/>
            <person name="Jarvis E.D."/>
        </authorList>
    </citation>
    <scope>NUCLEOTIDE SEQUENCE [LARGE SCALE GENOMIC DNA]</scope>
</reference>
<keyword evidence="6" id="KW-0325">Glycoprotein</keyword>
<organism evidence="9 10">
    <name type="scientific">Esox lucius</name>
    <name type="common">Northern pike</name>
    <dbReference type="NCBI Taxonomy" id="8010"/>
    <lineage>
        <taxon>Eukaryota</taxon>
        <taxon>Metazoa</taxon>
        <taxon>Chordata</taxon>
        <taxon>Craniata</taxon>
        <taxon>Vertebrata</taxon>
        <taxon>Euteleostomi</taxon>
        <taxon>Actinopterygii</taxon>
        <taxon>Neopterygii</taxon>
        <taxon>Teleostei</taxon>
        <taxon>Protacanthopterygii</taxon>
        <taxon>Esociformes</taxon>
        <taxon>Esocidae</taxon>
        <taxon>Esox</taxon>
    </lineage>
</organism>